<organism evidence="1 2">
    <name type="scientific">Pseudonocardia adelaidensis</name>
    <dbReference type="NCBI Taxonomy" id="648754"/>
    <lineage>
        <taxon>Bacteria</taxon>
        <taxon>Bacillati</taxon>
        <taxon>Actinomycetota</taxon>
        <taxon>Actinomycetes</taxon>
        <taxon>Pseudonocardiales</taxon>
        <taxon>Pseudonocardiaceae</taxon>
        <taxon>Pseudonocardia</taxon>
    </lineage>
</organism>
<dbReference type="EMBL" id="BAABJO010000013">
    <property type="protein sequence ID" value="GAA5125203.1"/>
    <property type="molecule type" value="Genomic_DNA"/>
</dbReference>
<sequence length="53" mass="5885">MNAFPPLLDRLQALATEHGRFDPDRRPEQLADLVAVADRARAVCRDVLAVAEN</sequence>
<proteinExistence type="predicted"/>
<reference evidence="2" key="1">
    <citation type="journal article" date="2019" name="Int. J. Syst. Evol. Microbiol.">
        <title>The Global Catalogue of Microorganisms (GCM) 10K type strain sequencing project: providing services to taxonomists for standard genome sequencing and annotation.</title>
        <authorList>
            <consortium name="The Broad Institute Genomics Platform"/>
            <consortium name="The Broad Institute Genome Sequencing Center for Infectious Disease"/>
            <person name="Wu L."/>
            <person name="Ma J."/>
        </authorList>
    </citation>
    <scope>NUCLEOTIDE SEQUENCE [LARGE SCALE GENOMIC DNA]</scope>
    <source>
        <strain evidence="2">JCM 18302</strain>
    </source>
</reference>
<protein>
    <submittedName>
        <fullName evidence="1">Uncharacterized protein</fullName>
    </submittedName>
</protein>
<accession>A0ABP9NSF2</accession>
<evidence type="ECO:0000313" key="1">
    <source>
        <dbReference type="EMBL" id="GAA5125203.1"/>
    </source>
</evidence>
<gene>
    <name evidence="1" type="ORF">GCM10023320_39400</name>
</gene>
<evidence type="ECO:0000313" key="2">
    <source>
        <dbReference type="Proteomes" id="UP001500804"/>
    </source>
</evidence>
<dbReference type="Proteomes" id="UP001500804">
    <property type="component" value="Unassembled WGS sequence"/>
</dbReference>
<keyword evidence="2" id="KW-1185">Reference proteome</keyword>
<name>A0ABP9NSF2_9PSEU</name>
<comment type="caution">
    <text evidence="1">The sequence shown here is derived from an EMBL/GenBank/DDBJ whole genome shotgun (WGS) entry which is preliminary data.</text>
</comment>